<dbReference type="AlphaFoldDB" id="G5J9Q1"/>
<dbReference type="EMBL" id="AESD01000632">
    <property type="protein sequence ID" value="EHJ11088.1"/>
    <property type="molecule type" value="Genomic_DNA"/>
</dbReference>
<name>G5J9Q1_CROWT</name>
<sequence>MKLVNRDMSQAERKNKEKKRKDLRKAINIDDEVLKELVAELSEEDKEKLKKSLE</sequence>
<proteinExistence type="predicted"/>
<protein>
    <submittedName>
        <fullName evidence="2">Uncharacterized protein</fullName>
    </submittedName>
</protein>
<dbReference type="Proteomes" id="UP000003477">
    <property type="component" value="Unassembled WGS sequence"/>
</dbReference>
<organism evidence="2 3">
    <name type="scientific">Crocosphaera watsonii WH 0003</name>
    <dbReference type="NCBI Taxonomy" id="423471"/>
    <lineage>
        <taxon>Bacteria</taxon>
        <taxon>Bacillati</taxon>
        <taxon>Cyanobacteriota</taxon>
        <taxon>Cyanophyceae</taxon>
        <taxon>Oscillatoriophycideae</taxon>
        <taxon>Chroococcales</taxon>
        <taxon>Aphanothecaceae</taxon>
        <taxon>Crocosphaera</taxon>
    </lineage>
</organism>
<gene>
    <name evidence="2" type="ORF">CWATWH0003_4166</name>
</gene>
<evidence type="ECO:0000256" key="1">
    <source>
        <dbReference type="SAM" id="MobiDB-lite"/>
    </source>
</evidence>
<accession>G5J9Q1</accession>
<evidence type="ECO:0000313" key="3">
    <source>
        <dbReference type="Proteomes" id="UP000003477"/>
    </source>
</evidence>
<dbReference type="PATRIC" id="fig|423471.3.peg.3906"/>
<reference evidence="2 3" key="1">
    <citation type="journal article" date="2011" name="Front. Microbiol.">
        <title>Two Strains of Crocosphaera watsonii with Highly Conserved Genomes are Distinguished by Strain-Specific Features.</title>
        <authorList>
            <person name="Bench S.R."/>
            <person name="Ilikchyan I.N."/>
            <person name="Tripp H.J."/>
            <person name="Zehr J.P."/>
        </authorList>
    </citation>
    <scope>NUCLEOTIDE SEQUENCE [LARGE SCALE GENOMIC DNA]</scope>
    <source>
        <strain evidence="2 3">WH 0003</strain>
    </source>
</reference>
<feature type="region of interest" description="Disordered" evidence="1">
    <location>
        <begin position="1"/>
        <end position="22"/>
    </location>
</feature>
<evidence type="ECO:0000313" key="2">
    <source>
        <dbReference type="EMBL" id="EHJ11088.1"/>
    </source>
</evidence>
<comment type="caution">
    <text evidence="2">The sequence shown here is derived from an EMBL/GenBank/DDBJ whole genome shotgun (WGS) entry which is preliminary data.</text>
</comment>